<dbReference type="CDD" id="cd03263">
    <property type="entry name" value="ABC_subfamily_A"/>
    <property type="match status" value="1"/>
</dbReference>
<dbReference type="GO" id="GO:0016887">
    <property type="term" value="F:ATP hydrolysis activity"/>
    <property type="evidence" value="ECO:0007669"/>
    <property type="project" value="InterPro"/>
</dbReference>
<dbReference type="Pfam" id="PF00005">
    <property type="entry name" value="ABC_tran"/>
    <property type="match status" value="1"/>
</dbReference>
<dbReference type="PANTHER" id="PTHR19229">
    <property type="entry name" value="ATP-BINDING CASSETTE TRANSPORTER SUBFAMILY A ABCA"/>
    <property type="match status" value="1"/>
</dbReference>
<dbReference type="InterPro" id="IPR003439">
    <property type="entry name" value="ABC_transporter-like_ATP-bd"/>
</dbReference>
<proteinExistence type="inferred from homology"/>
<dbReference type="SUPFAM" id="SSF52540">
    <property type="entry name" value="P-loop containing nucleoside triphosphate hydrolases"/>
    <property type="match status" value="1"/>
</dbReference>
<dbReference type="EMBL" id="JAVXUP010002470">
    <property type="protein sequence ID" value="KAK3003103.1"/>
    <property type="molecule type" value="Genomic_DNA"/>
</dbReference>
<sequence length="441" mass="48273">MEHCGCGSRSARSVVVVGVCGGRSWSSILQIRGCGEECPSGGSAFVFGKDIRLNSKAARQHIGYCPQFDALLEFVTVKEHLELYARIKGVPDHKLEDVVMEKLLEFDLLKHAYKPSFALSGGNKRKLSVAVAMIGNPSIVILDEPSTESSNVPLFHKEGYDDHEVAPAITIGVTSQAELPAQFAWINISMDPIAKRFMWEVISRLSTRRGKTAVILTTHSMNEAQALCTRIGIMVAGRLRCIGSPQHLKSRFGNHLELEVKPTEVSSADLKNLCRSIQERLFDTRLHPTGIASDIEVCIGGIDSAICENTSVAEISLSQEMMVVIGRWLGNEERIRTLISASYSSDGVLVEQLSEQLARDGGIPVPIFSEWWLAKEKFSAIDSFVLASFPGATFQGCNGLSIKYQLPYGEDLSLADVFGHIEGNRLLRRSAMEAEGKGYAA</sequence>
<dbReference type="GO" id="GO:0005524">
    <property type="term" value="F:ATP binding"/>
    <property type="evidence" value="ECO:0007669"/>
    <property type="project" value="InterPro"/>
</dbReference>
<dbReference type="GO" id="GO:0140359">
    <property type="term" value="F:ABC-type transporter activity"/>
    <property type="evidence" value="ECO:0007669"/>
    <property type="project" value="InterPro"/>
</dbReference>
<comment type="caution">
    <text evidence="3">The sequence shown here is derived from an EMBL/GenBank/DDBJ whole genome shotgun (WGS) entry which is preliminary data.</text>
</comment>
<protein>
    <recommendedName>
        <fullName evidence="2">ABC transporter domain-containing protein</fullName>
    </recommendedName>
</protein>
<feature type="domain" description="ABC transporter" evidence="2">
    <location>
        <begin position="34"/>
        <end position="146"/>
    </location>
</feature>
<organism evidence="3 4">
    <name type="scientific">Escallonia herrerae</name>
    <dbReference type="NCBI Taxonomy" id="1293975"/>
    <lineage>
        <taxon>Eukaryota</taxon>
        <taxon>Viridiplantae</taxon>
        <taxon>Streptophyta</taxon>
        <taxon>Embryophyta</taxon>
        <taxon>Tracheophyta</taxon>
        <taxon>Spermatophyta</taxon>
        <taxon>Magnoliopsida</taxon>
        <taxon>eudicotyledons</taxon>
        <taxon>Gunneridae</taxon>
        <taxon>Pentapetalae</taxon>
        <taxon>asterids</taxon>
        <taxon>campanulids</taxon>
        <taxon>Escalloniales</taxon>
        <taxon>Escalloniaceae</taxon>
        <taxon>Escallonia</taxon>
    </lineage>
</organism>
<dbReference type="InterPro" id="IPR017871">
    <property type="entry name" value="ABC_transporter-like_CS"/>
</dbReference>
<comment type="similarity">
    <text evidence="1">Belongs to the ABC transporter superfamily. ABCA family. CPR flippase (TC 3.A.1.211) subfamily.</text>
</comment>
<dbReference type="PROSITE" id="PS00211">
    <property type="entry name" value="ABC_TRANSPORTER_1"/>
    <property type="match status" value="1"/>
</dbReference>
<dbReference type="InterPro" id="IPR027417">
    <property type="entry name" value="P-loop_NTPase"/>
</dbReference>
<evidence type="ECO:0000313" key="4">
    <source>
        <dbReference type="Proteomes" id="UP001188597"/>
    </source>
</evidence>
<dbReference type="GO" id="GO:0005319">
    <property type="term" value="F:lipid transporter activity"/>
    <property type="evidence" value="ECO:0007669"/>
    <property type="project" value="TreeGrafter"/>
</dbReference>
<reference evidence="3" key="1">
    <citation type="submission" date="2022-12" db="EMBL/GenBank/DDBJ databases">
        <title>Draft genome assemblies for two species of Escallonia (Escalloniales).</title>
        <authorList>
            <person name="Chanderbali A."/>
            <person name="Dervinis C."/>
            <person name="Anghel I."/>
            <person name="Soltis D."/>
            <person name="Soltis P."/>
            <person name="Zapata F."/>
        </authorList>
    </citation>
    <scope>NUCLEOTIDE SEQUENCE</scope>
    <source>
        <strain evidence="3">UCBG64.0493</strain>
        <tissue evidence="3">Leaf</tissue>
    </source>
</reference>
<gene>
    <name evidence="3" type="ORF">RJ639_020222</name>
</gene>
<dbReference type="GO" id="GO:0016020">
    <property type="term" value="C:membrane"/>
    <property type="evidence" value="ECO:0007669"/>
    <property type="project" value="InterPro"/>
</dbReference>
<dbReference type="AlphaFoldDB" id="A0AA89AI14"/>
<dbReference type="Gene3D" id="3.40.50.300">
    <property type="entry name" value="P-loop containing nucleotide triphosphate hydrolases"/>
    <property type="match status" value="1"/>
</dbReference>
<evidence type="ECO:0000259" key="2">
    <source>
        <dbReference type="Pfam" id="PF00005"/>
    </source>
</evidence>
<name>A0AA89AI14_9ASTE</name>
<dbReference type="PANTHER" id="PTHR19229:SF267">
    <property type="entry name" value="ABC TRANSPORTER A FAMILY MEMBER 1"/>
    <property type="match status" value="1"/>
</dbReference>
<evidence type="ECO:0000313" key="3">
    <source>
        <dbReference type="EMBL" id="KAK3003103.1"/>
    </source>
</evidence>
<dbReference type="Proteomes" id="UP001188597">
    <property type="component" value="Unassembled WGS sequence"/>
</dbReference>
<evidence type="ECO:0000256" key="1">
    <source>
        <dbReference type="ARBA" id="ARBA00008526"/>
    </source>
</evidence>
<keyword evidence="4" id="KW-1185">Reference proteome</keyword>
<accession>A0AA89AI14</accession>
<dbReference type="InterPro" id="IPR026082">
    <property type="entry name" value="ABCA"/>
</dbReference>